<protein>
    <submittedName>
        <fullName evidence="1">Uncharacterized protein</fullName>
    </submittedName>
</protein>
<organism evidence="1 2">
    <name type="scientific">Candidatus Desantisbacteria bacterium CG_4_10_14_0_8_um_filter_39_17</name>
    <dbReference type="NCBI Taxonomy" id="1974542"/>
    <lineage>
        <taxon>Bacteria</taxon>
        <taxon>Candidatus Desantisiibacteriota</taxon>
    </lineage>
</organism>
<dbReference type="Proteomes" id="UP000234145">
    <property type="component" value="Unassembled WGS sequence"/>
</dbReference>
<reference evidence="2" key="1">
    <citation type="submission" date="2017-09" db="EMBL/GenBank/DDBJ databases">
        <title>Depth-based differentiation of microbial function through sediment-hosted aquifers and enrichment of novel symbionts in the deep terrestrial subsurface.</title>
        <authorList>
            <person name="Probst A.J."/>
            <person name="Ladd B."/>
            <person name="Jarett J.K."/>
            <person name="Geller-Mcgrath D.E."/>
            <person name="Sieber C.M.K."/>
            <person name="Emerson J.B."/>
            <person name="Anantharaman K."/>
            <person name="Thomas B.C."/>
            <person name="Malmstrom R."/>
            <person name="Stieglmeier M."/>
            <person name="Klingl A."/>
            <person name="Woyke T."/>
            <person name="Ryan C.M."/>
            <person name="Banfield J.F."/>
        </authorList>
    </citation>
    <scope>NUCLEOTIDE SEQUENCE [LARGE SCALE GENOMIC DNA]</scope>
</reference>
<comment type="caution">
    <text evidence="1">The sequence shown here is derived from an EMBL/GenBank/DDBJ whole genome shotgun (WGS) entry which is preliminary data.</text>
</comment>
<dbReference type="AlphaFoldDB" id="A0A2H9P9H0"/>
<dbReference type="EMBL" id="PFMS01000123">
    <property type="protein sequence ID" value="PIZ14820.1"/>
    <property type="molecule type" value="Genomic_DNA"/>
</dbReference>
<evidence type="ECO:0000313" key="1">
    <source>
        <dbReference type="EMBL" id="PIZ14820.1"/>
    </source>
</evidence>
<evidence type="ECO:0000313" key="2">
    <source>
        <dbReference type="Proteomes" id="UP000234145"/>
    </source>
</evidence>
<accession>A0A2H9P9H0</accession>
<proteinExistence type="predicted"/>
<sequence>MKNTTNYFINEILRKRPYLTEEMCRRIIQNPIKKEIQADGRIRFWGKIKELGDKYLRVVTLEDGFTIHNAFLDRGFNGG</sequence>
<name>A0A2H9P9H0_9BACT</name>
<gene>
    <name evidence="1" type="ORF">COY51_07205</name>
</gene>